<dbReference type="AlphaFoldDB" id="Q0I5S9"/>
<dbReference type="HOGENOM" id="CLU_2342823_0_0_6"/>
<organism evidence="1">
    <name type="scientific">Histophilus somni (strain 129Pt)</name>
    <name type="common">Haemophilus somnus</name>
    <dbReference type="NCBI Taxonomy" id="205914"/>
    <lineage>
        <taxon>Bacteria</taxon>
        <taxon>Pseudomonadati</taxon>
        <taxon>Pseudomonadota</taxon>
        <taxon>Gammaproteobacteria</taxon>
        <taxon>Pasteurellales</taxon>
        <taxon>Pasteurellaceae</taxon>
        <taxon>Histophilus</taxon>
    </lineage>
</organism>
<evidence type="ECO:0000313" key="1">
    <source>
        <dbReference type="EMBL" id="ABI26008.1"/>
    </source>
</evidence>
<dbReference type="KEGG" id="hso:HS_1740"/>
<sequence>MNDMFTFKRNHQFNHRWNLKTLRRIGEDLRKAGAITGVGFVGLVLPNDNIGLSESLLLALFGILSWGIGLHLEYVVDTISPKSRQSFYKRNRKTNQP</sequence>
<dbReference type="EMBL" id="CP000436">
    <property type="protein sequence ID" value="ABI26008.1"/>
    <property type="molecule type" value="Genomic_DNA"/>
</dbReference>
<reference evidence="1" key="1">
    <citation type="submission" date="2006-08" db="EMBL/GenBank/DDBJ databases">
        <title>Complete genome sequence of Haemophilus somnus 129PT.</title>
        <authorList>
            <person name="Copeland A."/>
            <person name="Lucas S."/>
            <person name="Lapidus A."/>
            <person name="Barry K."/>
            <person name="Glavina del Rio T."/>
            <person name="Hammon N."/>
            <person name="Dalin E."/>
            <person name="Tice H."/>
            <person name="Pitluck S."/>
            <person name="Brettin T.S."/>
            <person name="Bruce D."/>
            <person name="Challacombe J.F."/>
            <person name="Chertkov O."/>
            <person name="Detter J.C."/>
            <person name="Gilna P."/>
            <person name="Han S."/>
            <person name="Misra M."/>
            <person name="Tapia R."/>
            <person name="Thayer N.N."/>
            <person name="Xie G."/>
            <person name="Inzana T.J."/>
            <person name="Duncan A.J."/>
            <person name="Siddaramppa S."/>
            <person name="Richardson P."/>
        </authorList>
    </citation>
    <scope>NUCLEOTIDE SEQUENCE</scope>
    <source>
        <strain evidence="1">129PT</strain>
    </source>
</reference>
<name>Q0I5S9_HISS1</name>
<accession>Q0I5S9</accession>
<protein>
    <submittedName>
        <fullName evidence="1">Hemophilus-specific protein, uncharacterized</fullName>
    </submittedName>
</protein>
<proteinExistence type="predicted"/>
<gene>
    <name evidence="1" type="ordered locus">HS_1740</name>
</gene>
<dbReference type="eggNOG" id="ENOG5030S73">
    <property type="taxonomic scope" value="Bacteria"/>
</dbReference>